<dbReference type="RefSeq" id="WP_114299026.1">
    <property type="nucleotide sequence ID" value="NZ_QPJT01000023.1"/>
</dbReference>
<comment type="caution">
    <text evidence="1">The sequence shown here is derived from an EMBL/GenBank/DDBJ whole genome shotgun (WGS) entry which is preliminary data.</text>
</comment>
<gene>
    <name evidence="1" type="ORF">DFR58_12317</name>
</gene>
<evidence type="ECO:0000313" key="1">
    <source>
        <dbReference type="EMBL" id="RCX12207.1"/>
    </source>
</evidence>
<dbReference type="EMBL" id="QPJT01000023">
    <property type="protein sequence ID" value="RCX12207.1"/>
    <property type="molecule type" value="Genomic_DNA"/>
</dbReference>
<dbReference type="InterPro" id="IPR028228">
    <property type="entry name" value="Imm53"/>
</dbReference>
<name>A0A369AVG6_9FIRM</name>
<protein>
    <submittedName>
        <fullName evidence="1">Immunity protein 53 of polymorphic toxin system</fullName>
    </submittedName>
</protein>
<sequence>METLKSLCEWYSTYCDGDWEHDKRISIATIDNPGWRVDINIENTELEGKIFEELVIEKSDDDWIHCSLKDNFFKGRGGSENLEDMLKIFIDWVTENQGKK</sequence>
<dbReference type="Pfam" id="PF15580">
    <property type="entry name" value="Imm53"/>
    <property type="match status" value="1"/>
</dbReference>
<proteinExistence type="predicted"/>
<reference evidence="1 2" key="1">
    <citation type="submission" date="2018-07" db="EMBL/GenBank/DDBJ databases">
        <title>Genomic Encyclopedia of Type Strains, Phase IV (KMG-IV): sequencing the most valuable type-strain genomes for metagenomic binning, comparative biology and taxonomic classification.</title>
        <authorList>
            <person name="Goeker M."/>
        </authorList>
    </citation>
    <scope>NUCLEOTIDE SEQUENCE [LARGE SCALE GENOMIC DNA]</scope>
    <source>
        <strain evidence="1 2">DSM 27016</strain>
    </source>
</reference>
<accession>A0A369AVG6</accession>
<dbReference type="OrthoDB" id="3533713at2"/>
<keyword evidence="2" id="KW-1185">Reference proteome</keyword>
<dbReference type="Proteomes" id="UP000253034">
    <property type="component" value="Unassembled WGS sequence"/>
</dbReference>
<dbReference type="AlphaFoldDB" id="A0A369AVG6"/>
<evidence type="ECO:0000313" key="2">
    <source>
        <dbReference type="Proteomes" id="UP000253034"/>
    </source>
</evidence>
<organism evidence="1 2">
    <name type="scientific">Anaerobacterium chartisolvens</name>
    <dbReference type="NCBI Taxonomy" id="1297424"/>
    <lineage>
        <taxon>Bacteria</taxon>
        <taxon>Bacillati</taxon>
        <taxon>Bacillota</taxon>
        <taxon>Clostridia</taxon>
        <taxon>Eubacteriales</taxon>
        <taxon>Oscillospiraceae</taxon>
        <taxon>Anaerobacterium</taxon>
    </lineage>
</organism>